<name>A0AAD7QCS9_QUISA</name>
<organism evidence="2 3">
    <name type="scientific">Quillaja saponaria</name>
    <name type="common">Soap bark tree</name>
    <dbReference type="NCBI Taxonomy" id="32244"/>
    <lineage>
        <taxon>Eukaryota</taxon>
        <taxon>Viridiplantae</taxon>
        <taxon>Streptophyta</taxon>
        <taxon>Embryophyta</taxon>
        <taxon>Tracheophyta</taxon>
        <taxon>Spermatophyta</taxon>
        <taxon>Magnoliopsida</taxon>
        <taxon>eudicotyledons</taxon>
        <taxon>Gunneridae</taxon>
        <taxon>Pentapetalae</taxon>
        <taxon>rosids</taxon>
        <taxon>fabids</taxon>
        <taxon>Fabales</taxon>
        <taxon>Quillajaceae</taxon>
        <taxon>Quillaja</taxon>
    </lineage>
</organism>
<comment type="caution">
    <text evidence="2">The sequence shown here is derived from an EMBL/GenBank/DDBJ whole genome shotgun (WGS) entry which is preliminary data.</text>
</comment>
<dbReference type="Pfam" id="PF24626">
    <property type="entry name" value="SH3_Tf2-1"/>
    <property type="match status" value="1"/>
</dbReference>
<keyword evidence="3" id="KW-1185">Reference proteome</keyword>
<sequence>MSRQRTKTTRVSSWKSCIGQAHKRTAKGAKGQDHKLIRKYEGPLPTISKVGKIAYKIDLPPWMKTHLVIHVCNLKPYHPILEDPACKNKECLSGILKKRRRNSLWVDDDRAIHLQVLVLKFHDFGSVTACVGVEKWKKKSCKDRDSFPRSTGSG</sequence>
<proteinExistence type="predicted"/>
<evidence type="ECO:0000313" key="2">
    <source>
        <dbReference type="EMBL" id="KAJ7979022.1"/>
    </source>
</evidence>
<dbReference type="InterPro" id="IPR056924">
    <property type="entry name" value="SH3_Tf2-1"/>
</dbReference>
<dbReference type="EMBL" id="JARAOO010000002">
    <property type="protein sequence ID" value="KAJ7979022.1"/>
    <property type="molecule type" value="Genomic_DNA"/>
</dbReference>
<reference evidence="2" key="1">
    <citation type="journal article" date="2023" name="Science">
        <title>Elucidation of the pathway for biosynthesis of saponin adjuvants from the soapbark tree.</title>
        <authorList>
            <person name="Reed J."/>
            <person name="Orme A."/>
            <person name="El-Demerdash A."/>
            <person name="Owen C."/>
            <person name="Martin L.B.B."/>
            <person name="Misra R.C."/>
            <person name="Kikuchi S."/>
            <person name="Rejzek M."/>
            <person name="Martin A.C."/>
            <person name="Harkess A."/>
            <person name="Leebens-Mack J."/>
            <person name="Louveau T."/>
            <person name="Stephenson M.J."/>
            <person name="Osbourn A."/>
        </authorList>
    </citation>
    <scope>NUCLEOTIDE SEQUENCE</scope>
    <source>
        <strain evidence="2">S10</strain>
    </source>
</reference>
<evidence type="ECO:0000313" key="3">
    <source>
        <dbReference type="Proteomes" id="UP001163823"/>
    </source>
</evidence>
<evidence type="ECO:0000259" key="1">
    <source>
        <dbReference type="Pfam" id="PF24626"/>
    </source>
</evidence>
<feature type="domain" description="Tf2-1-like SH3-like" evidence="1">
    <location>
        <begin position="23"/>
        <end position="78"/>
    </location>
</feature>
<dbReference type="AlphaFoldDB" id="A0AAD7QCS9"/>
<protein>
    <submittedName>
        <fullName evidence="2">Ty3/gypsy retrotransposon protein</fullName>
    </submittedName>
</protein>
<accession>A0AAD7QCS9</accession>
<dbReference type="KEGG" id="qsa:O6P43_002467"/>
<gene>
    <name evidence="2" type="ORF">O6P43_002467</name>
</gene>
<dbReference type="Proteomes" id="UP001163823">
    <property type="component" value="Chromosome 2"/>
</dbReference>